<dbReference type="EMBL" id="CP001618">
    <property type="protein sequence ID" value="ACQ81488.1"/>
    <property type="molecule type" value="Genomic_DNA"/>
</dbReference>
<accession>C5C178</accession>
<sequence>MRIMRRRTVGAMLVNGALVAGSVLSSLGQGAATDVSPQHAPRGDGARLSEIDSGVDVGSVEPRHLPMNAEALVGPVDDSFDVDLGV</sequence>
<keyword evidence="2" id="KW-0732">Signal</keyword>
<dbReference type="HOGENOM" id="CLU_2491571_0_0_11"/>
<dbReference type="AlphaFoldDB" id="C5C178"/>
<evidence type="ECO:0000313" key="3">
    <source>
        <dbReference type="EMBL" id="ACQ81488.1"/>
    </source>
</evidence>
<dbReference type="Proteomes" id="UP000007962">
    <property type="component" value="Chromosome"/>
</dbReference>
<feature type="region of interest" description="Disordered" evidence="1">
    <location>
        <begin position="30"/>
        <end position="49"/>
    </location>
</feature>
<evidence type="ECO:0000313" key="4">
    <source>
        <dbReference type="Proteomes" id="UP000007962"/>
    </source>
</evidence>
<evidence type="ECO:0000256" key="1">
    <source>
        <dbReference type="SAM" id="MobiDB-lite"/>
    </source>
</evidence>
<protein>
    <recommendedName>
        <fullName evidence="5">Secreted protein</fullName>
    </recommendedName>
</protein>
<dbReference type="RefSeq" id="WP_015883726.1">
    <property type="nucleotide sequence ID" value="NC_012669.1"/>
</dbReference>
<feature type="chain" id="PRO_5002946799" description="Secreted protein" evidence="2">
    <location>
        <begin position="32"/>
        <end position="86"/>
    </location>
</feature>
<evidence type="ECO:0008006" key="5">
    <source>
        <dbReference type="Google" id="ProtNLM"/>
    </source>
</evidence>
<feature type="signal peptide" evidence="2">
    <location>
        <begin position="1"/>
        <end position="31"/>
    </location>
</feature>
<reference evidence="3 4" key="1">
    <citation type="journal article" date="2009" name="Stand. Genomic Sci.">
        <title>Complete genome sequence of Beutenbergia cavernae type strain (HKI 0122).</title>
        <authorList>
            <person name="Land M."/>
            <person name="Pukall R."/>
            <person name="Abt B."/>
            <person name="Goker M."/>
            <person name="Rohde M."/>
            <person name="Glavina Del Rio T."/>
            <person name="Tice H."/>
            <person name="Copeland A."/>
            <person name="Cheng J.F."/>
            <person name="Lucas S."/>
            <person name="Chen F."/>
            <person name="Nolan M."/>
            <person name="Bruce D."/>
            <person name="Goodwin L."/>
            <person name="Pitluck S."/>
            <person name="Ivanova N."/>
            <person name="Mavromatis K."/>
            <person name="Ovchinnikova G."/>
            <person name="Pati A."/>
            <person name="Chen A."/>
            <person name="Palaniappan K."/>
            <person name="Hauser L."/>
            <person name="Chang Y.J."/>
            <person name="Jefferies C.C."/>
            <person name="Saunders E."/>
            <person name="Brettin T."/>
            <person name="Detter J.C."/>
            <person name="Han C."/>
            <person name="Chain P."/>
            <person name="Bristow J."/>
            <person name="Eisen J.A."/>
            <person name="Markowitz V."/>
            <person name="Hugenholtz P."/>
            <person name="Kyrpides N.C."/>
            <person name="Klenk H.P."/>
            <person name="Lapidus A."/>
        </authorList>
    </citation>
    <scope>NUCLEOTIDE SEQUENCE [LARGE SCALE GENOMIC DNA]</scope>
    <source>
        <strain evidence="4">ATCC BAA-8 / DSM 12333 / NBRC 16432</strain>
    </source>
</reference>
<organism evidence="3 4">
    <name type="scientific">Beutenbergia cavernae (strain ATCC BAA-8 / DSM 12333 / CCUG 43141 / JCM 11478 / NBRC 16432 / NCIMB 13614 / HKI 0122)</name>
    <dbReference type="NCBI Taxonomy" id="471853"/>
    <lineage>
        <taxon>Bacteria</taxon>
        <taxon>Bacillati</taxon>
        <taxon>Actinomycetota</taxon>
        <taxon>Actinomycetes</taxon>
        <taxon>Micrococcales</taxon>
        <taxon>Beutenbergiaceae</taxon>
        <taxon>Beutenbergia</taxon>
    </lineage>
</organism>
<dbReference type="KEGG" id="bcv:Bcav_3244"/>
<name>C5C178_BEUC1</name>
<keyword evidence="4" id="KW-1185">Reference proteome</keyword>
<proteinExistence type="predicted"/>
<gene>
    <name evidence="3" type="ordered locus">Bcav_3244</name>
</gene>
<evidence type="ECO:0000256" key="2">
    <source>
        <dbReference type="SAM" id="SignalP"/>
    </source>
</evidence>